<name>A0AAW1D1E7_9HEMI</name>
<proteinExistence type="predicted"/>
<gene>
    <name evidence="3" type="ORF">O3M35_010823</name>
</gene>
<evidence type="ECO:0000256" key="1">
    <source>
        <dbReference type="SAM" id="Coils"/>
    </source>
</evidence>
<dbReference type="Proteomes" id="UP001461498">
    <property type="component" value="Unassembled WGS sequence"/>
</dbReference>
<dbReference type="AlphaFoldDB" id="A0AAW1D1E7"/>
<accession>A0AAW1D1E7</accession>
<feature type="region of interest" description="Disordered" evidence="2">
    <location>
        <begin position="547"/>
        <end position="571"/>
    </location>
</feature>
<dbReference type="EMBL" id="JAPXFL010000007">
    <property type="protein sequence ID" value="KAK9504506.1"/>
    <property type="molecule type" value="Genomic_DNA"/>
</dbReference>
<feature type="compositionally biased region" description="Basic and acidic residues" evidence="2">
    <location>
        <begin position="58"/>
        <end position="79"/>
    </location>
</feature>
<comment type="caution">
    <text evidence="3">The sequence shown here is derived from an EMBL/GenBank/DDBJ whole genome shotgun (WGS) entry which is preliminary data.</text>
</comment>
<organism evidence="3 4">
    <name type="scientific">Rhynocoris fuscipes</name>
    <dbReference type="NCBI Taxonomy" id="488301"/>
    <lineage>
        <taxon>Eukaryota</taxon>
        <taxon>Metazoa</taxon>
        <taxon>Ecdysozoa</taxon>
        <taxon>Arthropoda</taxon>
        <taxon>Hexapoda</taxon>
        <taxon>Insecta</taxon>
        <taxon>Pterygota</taxon>
        <taxon>Neoptera</taxon>
        <taxon>Paraneoptera</taxon>
        <taxon>Hemiptera</taxon>
        <taxon>Heteroptera</taxon>
        <taxon>Panheteroptera</taxon>
        <taxon>Cimicomorpha</taxon>
        <taxon>Reduviidae</taxon>
        <taxon>Harpactorinae</taxon>
        <taxon>Harpactorini</taxon>
        <taxon>Rhynocoris</taxon>
    </lineage>
</organism>
<evidence type="ECO:0000256" key="2">
    <source>
        <dbReference type="SAM" id="MobiDB-lite"/>
    </source>
</evidence>
<evidence type="ECO:0000313" key="3">
    <source>
        <dbReference type="EMBL" id="KAK9504506.1"/>
    </source>
</evidence>
<protein>
    <submittedName>
        <fullName evidence="3">Uncharacterized protein</fullName>
    </submittedName>
</protein>
<feature type="compositionally biased region" description="Basic and acidic residues" evidence="2">
    <location>
        <begin position="553"/>
        <end position="566"/>
    </location>
</feature>
<keyword evidence="4" id="KW-1185">Reference proteome</keyword>
<feature type="coiled-coil region" evidence="1">
    <location>
        <begin position="122"/>
        <end position="174"/>
    </location>
</feature>
<reference evidence="3 4" key="1">
    <citation type="submission" date="2022-12" db="EMBL/GenBank/DDBJ databases">
        <title>Chromosome-level genome assembly of true bugs.</title>
        <authorList>
            <person name="Ma L."/>
            <person name="Li H."/>
        </authorList>
    </citation>
    <scope>NUCLEOTIDE SEQUENCE [LARGE SCALE GENOMIC DNA]</scope>
    <source>
        <strain evidence="3">Lab_2022b</strain>
    </source>
</reference>
<keyword evidence="1" id="KW-0175">Coiled coil</keyword>
<feature type="region of interest" description="Disordered" evidence="2">
    <location>
        <begin position="28"/>
        <end position="79"/>
    </location>
</feature>
<evidence type="ECO:0000313" key="4">
    <source>
        <dbReference type="Proteomes" id="UP001461498"/>
    </source>
</evidence>
<sequence length="895" mass="107319">MDELAISEKHLEELMNLLDSSVGIKSKFKSSEKTQSSEKSKNVKLRTITNVKSKMKKTKEDMKRMEISDETKKKDVSKTNKSFIENDYKNLNEFISDDESDSLESDYDEERGFIAADNFLTMNELSKELDKREKMIKNALKESENEFEMKKKSEEEERKELLALENELKFDKKQFEDELMKFPDIDEDFKMKTEQEEEEIYVEKVDDTDNDENLQQELLKLVESLENRVKNYKFTKTDLENFYDPVEGLTIHKLQNYFQNQTNSKHEKTVQDENERKFQEFSNKIDILYPLSTKEKRLQLERLFSDIKSKTFQRIKYEHSEKVHTEFNHLFKQKIFTKNEAENDDMLDSIDVNKDKAGKLVQEDGDFEIMFSDVSTSGDEEDFDDVLKLSGKEQARFREKCDTVIQGLKENTRKQKRNVSGLERLVNKYMKKYEADERRKKEFARWFGTEESKDDKRSGEVPIWKPDVEQLEEYRNLLSEYEQFDKVECQDNDEDENIEEEKVKETGEKWIKIKKGTLMRDYQVRCRQGMYYLVEKKHIQKKQRKLLSKKRMMRAENGKTAEEEKKNKKSKRSIKRYLGKKKVAKKKQQSEKKMFTKRGEAIEEIRKILAHLESKPFDQKLKETDGKTKKKSEWTREKFVKYFKEKCRELGAEVCSDDEEDTSREVFRKYCCLYFETMENLEMKKRREKENERFPLNLFKTNKTNDDFFEKYETDGDLKSEKSTDEKFPMKDLITEIFQFKIEDIIKDDDIQSSINKESNEFNHLKFHFDNKLLNETYKKQKTKSSLPLHYSEQFDLPIDIKNRAFRLENSVDLEKIKEHLSVDFLTNEKHYLRAKPSNRFSKIHTEVINEMKNENLINRVNYKFLNDKEAIFPWNEIQIEFEDIPVNISEIKSN</sequence>
<feature type="compositionally biased region" description="Basic and acidic residues" evidence="2">
    <location>
        <begin position="29"/>
        <end position="41"/>
    </location>
</feature>